<name>A0A7D4PVM1_9SPHI</name>
<gene>
    <name evidence="2" type="ORF">HQ865_18495</name>
</gene>
<evidence type="ECO:0000313" key="3">
    <source>
        <dbReference type="Proteomes" id="UP000505355"/>
    </source>
</evidence>
<keyword evidence="1" id="KW-0472">Membrane</keyword>
<evidence type="ECO:0000256" key="1">
    <source>
        <dbReference type="SAM" id="Phobius"/>
    </source>
</evidence>
<dbReference type="SUPFAM" id="SSF82185">
    <property type="entry name" value="Histone H3 K4-specific methyltransferase SET7/9 N-terminal domain"/>
    <property type="match status" value="1"/>
</dbReference>
<evidence type="ECO:0000313" key="2">
    <source>
        <dbReference type="EMBL" id="QKJ31668.1"/>
    </source>
</evidence>
<dbReference type="AlphaFoldDB" id="A0A7D4PVM1"/>
<reference evidence="2 3" key="1">
    <citation type="submission" date="2020-05" db="EMBL/GenBank/DDBJ databases">
        <title>Mucilaginibacter mali sp. nov.</title>
        <authorList>
            <person name="Kim H.S."/>
            <person name="Lee K.C."/>
            <person name="Suh M.K."/>
            <person name="Kim J.-S."/>
            <person name="Han K.-I."/>
            <person name="Eom M.K."/>
            <person name="Shin Y.K."/>
            <person name="Lee J.-S."/>
        </authorList>
    </citation>
    <scope>NUCLEOTIDE SEQUENCE [LARGE SCALE GENOMIC DNA]</scope>
    <source>
        <strain evidence="2 3">G2-14</strain>
    </source>
</reference>
<organism evidence="2 3">
    <name type="scientific">Mucilaginibacter mali</name>
    <dbReference type="NCBI Taxonomy" id="2740462"/>
    <lineage>
        <taxon>Bacteria</taxon>
        <taxon>Pseudomonadati</taxon>
        <taxon>Bacteroidota</taxon>
        <taxon>Sphingobacteriia</taxon>
        <taxon>Sphingobacteriales</taxon>
        <taxon>Sphingobacteriaceae</taxon>
        <taxon>Mucilaginibacter</taxon>
    </lineage>
</organism>
<proteinExistence type="predicted"/>
<dbReference type="InterPro" id="IPR011652">
    <property type="entry name" value="MORN_2"/>
</dbReference>
<protein>
    <submittedName>
        <fullName evidence="2">Toxin-antitoxin system YwqK family antitoxin</fullName>
    </submittedName>
</protein>
<sequence length="199" mass="23588">METDIMERRAQFRNDIGLIVLVLVLLSSIWINLQAKNDNQLWVVVGDKHLTQLQGVCYYKSVPLTGCIYERYPNGDFAKQIPYVDGKQNGTMRWWYPNQVLQQERYFDKGLKQGIHKSWWPDGKPRFEYTFKDDEYNGTVKEWYASGQLCRVFRYKMGHEDGLQQMWWDNGTVRANYVVKDGQQYGLIGRKLCRNLIQQ</sequence>
<dbReference type="Gene3D" id="3.90.930.1">
    <property type="match status" value="1"/>
</dbReference>
<dbReference type="RefSeq" id="WP_173416327.1">
    <property type="nucleotide sequence ID" value="NZ_CP054139.1"/>
</dbReference>
<accession>A0A7D4PVM1</accession>
<keyword evidence="1" id="KW-1133">Transmembrane helix</keyword>
<keyword evidence="1" id="KW-0812">Transmembrane</keyword>
<dbReference type="Pfam" id="PF07661">
    <property type="entry name" value="MORN_2"/>
    <property type="match status" value="3"/>
</dbReference>
<dbReference type="EMBL" id="CP054139">
    <property type="protein sequence ID" value="QKJ31668.1"/>
    <property type="molecule type" value="Genomic_DNA"/>
</dbReference>
<dbReference type="KEGG" id="mmab:HQ865_18495"/>
<feature type="transmembrane region" description="Helical" evidence="1">
    <location>
        <begin position="12"/>
        <end position="31"/>
    </location>
</feature>
<dbReference type="Proteomes" id="UP000505355">
    <property type="component" value="Chromosome"/>
</dbReference>
<keyword evidence="3" id="KW-1185">Reference proteome</keyword>